<organism evidence="9 10">
    <name type="scientific">Flavihumibacter petaseus NBRC 106054</name>
    <dbReference type="NCBI Taxonomy" id="1220578"/>
    <lineage>
        <taxon>Bacteria</taxon>
        <taxon>Pseudomonadati</taxon>
        <taxon>Bacteroidota</taxon>
        <taxon>Chitinophagia</taxon>
        <taxon>Chitinophagales</taxon>
        <taxon>Chitinophagaceae</taxon>
        <taxon>Flavihumibacter</taxon>
    </lineage>
</organism>
<dbReference type="InterPro" id="IPR041542">
    <property type="entry name" value="GH43_C2"/>
</dbReference>
<keyword evidence="2 6" id="KW-0378">Hydrolase</keyword>
<gene>
    <name evidence="9" type="ORF">FPE01S_03_05510</name>
</gene>
<name>A0A0E9N3W9_9BACT</name>
<dbReference type="Gene3D" id="2.115.10.20">
    <property type="entry name" value="Glycosyl hydrolase domain, family 43"/>
    <property type="match status" value="1"/>
</dbReference>
<evidence type="ECO:0000256" key="3">
    <source>
        <dbReference type="ARBA" id="ARBA00023295"/>
    </source>
</evidence>
<dbReference type="InterPro" id="IPR023296">
    <property type="entry name" value="Glyco_hydro_beta-prop_sf"/>
</dbReference>
<dbReference type="CDD" id="cd08999">
    <property type="entry name" value="GH43_ABN-like"/>
    <property type="match status" value="1"/>
</dbReference>
<accession>A0A0E9N3W9</accession>
<dbReference type="InterPro" id="IPR013320">
    <property type="entry name" value="ConA-like_dom_sf"/>
</dbReference>
<feature type="active site" description="Proton donor" evidence="4">
    <location>
        <position position="196"/>
    </location>
</feature>
<evidence type="ECO:0000313" key="10">
    <source>
        <dbReference type="Proteomes" id="UP000033121"/>
    </source>
</evidence>
<dbReference type="Gene3D" id="2.60.120.200">
    <property type="match status" value="1"/>
</dbReference>
<evidence type="ECO:0000256" key="2">
    <source>
        <dbReference type="ARBA" id="ARBA00022801"/>
    </source>
</evidence>
<feature type="site" description="Important for catalytic activity, responsible for pKa modulation of the active site Glu and correct orientation of both the proton donor and substrate" evidence="5">
    <location>
        <position position="141"/>
    </location>
</feature>
<dbReference type="PANTHER" id="PTHR42812">
    <property type="entry name" value="BETA-XYLOSIDASE"/>
    <property type="match status" value="1"/>
</dbReference>
<evidence type="ECO:0000256" key="1">
    <source>
        <dbReference type="ARBA" id="ARBA00009865"/>
    </source>
</evidence>
<feature type="active site" description="Proton acceptor" evidence="4">
    <location>
        <position position="34"/>
    </location>
</feature>
<keyword evidence="3 6" id="KW-0326">Glycosidase</keyword>
<feature type="signal peptide" evidence="7">
    <location>
        <begin position="1"/>
        <end position="23"/>
    </location>
</feature>
<reference evidence="9 10" key="1">
    <citation type="submission" date="2015-04" db="EMBL/GenBank/DDBJ databases">
        <title>Whole genome shotgun sequence of Flavihumibacter petaseus NBRC 106054.</title>
        <authorList>
            <person name="Miyazawa S."/>
            <person name="Hosoyama A."/>
            <person name="Hashimoto M."/>
            <person name="Noguchi M."/>
            <person name="Tsuchikane K."/>
            <person name="Ohji S."/>
            <person name="Yamazoe A."/>
            <person name="Ichikawa N."/>
            <person name="Kimura A."/>
            <person name="Fujita N."/>
        </authorList>
    </citation>
    <scope>NUCLEOTIDE SEQUENCE [LARGE SCALE GENOMIC DNA]</scope>
    <source>
        <strain evidence="9 10">NBRC 106054</strain>
    </source>
</reference>
<dbReference type="Pfam" id="PF04616">
    <property type="entry name" value="Glyco_hydro_43"/>
    <property type="match status" value="1"/>
</dbReference>
<evidence type="ECO:0000256" key="7">
    <source>
        <dbReference type="SAM" id="SignalP"/>
    </source>
</evidence>
<proteinExistence type="inferred from homology"/>
<dbReference type="GO" id="GO:0004553">
    <property type="term" value="F:hydrolase activity, hydrolyzing O-glycosyl compounds"/>
    <property type="evidence" value="ECO:0007669"/>
    <property type="project" value="InterPro"/>
</dbReference>
<evidence type="ECO:0000259" key="8">
    <source>
        <dbReference type="Pfam" id="PF17851"/>
    </source>
</evidence>
<dbReference type="SUPFAM" id="SSF49899">
    <property type="entry name" value="Concanavalin A-like lectins/glucanases"/>
    <property type="match status" value="1"/>
</dbReference>
<keyword evidence="7" id="KW-0732">Signal</keyword>
<evidence type="ECO:0000256" key="6">
    <source>
        <dbReference type="RuleBase" id="RU361187"/>
    </source>
</evidence>
<evidence type="ECO:0000256" key="4">
    <source>
        <dbReference type="PIRSR" id="PIRSR606710-1"/>
    </source>
</evidence>
<evidence type="ECO:0000256" key="5">
    <source>
        <dbReference type="PIRSR" id="PIRSR606710-2"/>
    </source>
</evidence>
<dbReference type="PANTHER" id="PTHR42812:SF5">
    <property type="entry name" value="ENDO-ARABINASE"/>
    <property type="match status" value="1"/>
</dbReference>
<dbReference type="InterPro" id="IPR051795">
    <property type="entry name" value="Glycosyl_Hydrlase_43"/>
</dbReference>
<comment type="caution">
    <text evidence="9">The sequence shown here is derived from an EMBL/GenBank/DDBJ whole genome shotgun (WGS) entry which is preliminary data.</text>
</comment>
<dbReference type="Pfam" id="PF17851">
    <property type="entry name" value="GH43_C2"/>
    <property type="match status" value="1"/>
</dbReference>
<comment type="similarity">
    <text evidence="1 6">Belongs to the glycosyl hydrolase 43 family.</text>
</comment>
<sequence>MKKFASALLIPFLTVALRFSAFAQPAFIPGDFADPSVIRAGKQYYAVGTSSEWAPHFPIYASPDLRSWKQAGYVFDKAPAWTSGSFWAPEYVFRNNRYYIYYTARRKKDGISCIGVASSQFPNQGFKDHGVVVDFGKEAIDAFLVQDGKDLYITYKAYGLDQRPIEILALKLSPDGMTTSGEPVSLLRDDPRIGMEGQAFLQHNGYHYLFYSAGSCCGTSCSYNVRVARSRNFAGPYEIYSGNPLLEGNSDWTCTGHGSFVTGSDQQVWYLHHAYSRSSGVFTGRQGMLARLQWNDTTGWPSLAAQSDPPPLAKDFISDEFDGPVPGLYWNWDFRHAAPVVRQEKSNLVLSGTTIGENSTGIALTTRPVSGRFTAETKVVLPNASRQGLVFYGDANAAAGICVSGNEVESWTVTKSGYKMLAKTTINPALPVELQIRANAPEQIHFYFRQKGQEWLPLPGEGLTDIGFLPQWDRSPRIGLLFQGDAAANARFDYFRVTGVE</sequence>
<feature type="chain" id="PRO_5002429951" evidence="7">
    <location>
        <begin position="24"/>
        <end position="501"/>
    </location>
</feature>
<dbReference type="InterPro" id="IPR006710">
    <property type="entry name" value="Glyco_hydro_43"/>
</dbReference>
<dbReference type="RefSeq" id="WP_046370429.1">
    <property type="nucleotide sequence ID" value="NZ_BBWV01000003.1"/>
</dbReference>
<dbReference type="SUPFAM" id="SSF75005">
    <property type="entry name" value="Arabinanase/levansucrase/invertase"/>
    <property type="match status" value="1"/>
</dbReference>
<evidence type="ECO:0000313" key="9">
    <source>
        <dbReference type="EMBL" id="GAO44514.1"/>
    </source>
</evidence>
<dbReference type="Proteomes" id="UP000033121">
    <property type="component" value="Unassembled WGS sequence"/>
</dbReference>
<dbReference type="STRING" id="1220578.FPE01S_03_05510"/>
<dbReference type="AlphaFoldDB" id="A0A0E9N3W9"/>
<dbReference type="GO" id="GO:0005975">
    <property type="term" value="P:carbohydrate metabolic process"/>
    <property type="evidence" value="ECO:0007669"/>
    <property type="project" value="InterPro"/>
</dbReference>
<dbReference type="EMBL" id="BBWV01000003">
    <property type="protein sequence ID" value="GAO44514.1"/>
    <property type="molecule type" value="Genomic_DNA"/>
</dbReference>
<feature type="domain" description="Beta-xylosidase C-terminal Concanavalin A-like" evidence="8">
    <location>
        <begin position="318"/>
        <end position="461"/>
    </location>
</feature>
<protein>
    <submittedName>
        <fullName evidence="9">Putative glycosidase</fullName>
    </submittedName>
</protein>
<keyword evidence="10" id="KW-1185">Reference proteome</keyword>